<comment type="caution">
    <text evidence="2">The sequence shown here is derived from an EMBL/GenBank/DDBJ whole genome shotgun (WGS) entry which is preliminary data.</text>
</comment>
<accession>A0ABP4HKJ7</accession>
<feature type="region of interest" description="Disordered" evidence="1">
    <location>
        <begin position="20"/>
        <end position="94"/>
    </location>
</feature>
<protein>
    <recommendedName>
        <fullName evidence="4">LPXTG-motif cell wall-anchored protein</fullName>
    </recommendedName>
</protein>
<evidence type="ECO:0000313" key="3">
    <source>
        <dbReference type="Proteomes" id="UP001500037"/>
    </source>
</evidence>
<feature type="compositionally biased region" description="Low complexity" evidence="1">
    <location>
        <begin position="26"/>
        <end position="87"/>
    </location>
</feature>
<evidence type="ECO:0008006" key="4">
    <source>
        <dbReference type="Google" id="ProtNLM"/>
    </source>
</evidence>
<gene>
    <name evidence="2" type="ORF">GCM10009665_64110</name>
</gene>
<dbReference type="Proteomes" id="UP001500037">
    <property type="component" value="Unassembled WGS sequence"/>
</dbReference>
<evidence type="ECO:0000256" key="1">
    <source>
        <dbReference type="SAM" id="MobiDB-lite"/>
    </source>
</evidence>
<name>A0ABP4HKJ7_9ACTN</name>
<organism evidence="2 3">
    <name type="scientific">Kitasatospora nipponensis</name>
    <dbReference type="NCBI Taxonomy" id="258049"/>
    <lineage>
        <taxon>Bacteria</taxon>
        <taxon>Bacillati</taxon>
        <taxon>Actinomycetota</taxon>
        <taxon>Actinomycetes</taxon>
        <taxon>Kitasatosporales</taxon>
        <taxon>Streptomycetaceae</taxon>
        <taxon>Kitasatospora</taxon>
    </lineage>
</organism>
<keyword evidence="3" id="KW-1185">Reference proteome</keyword>
<sequence length="123" mass="11970">MNGTAQDVHQFLTVGRYDAAAKDKAAAASPSATQNGTAAPTQPTAAASPTAVAPTTATPSPGNSAGATHTATPTSTPTATPTTALASTGGGTELPWELGVTAVALTAGAGLLVVTRRRRSNES</sequence>
<proteinExistence type="predicted"/>
<dbReference type="EMBL" id="BAAALF010000175">
    <property type="protein sequence ID" value="GAA1266250.1"/>
    <property type="molecule type" value="Genomic_DNA"/>
</dbReference>
<reference evidence="3" key="1">
    <citation type="journal article" date="2019" name="Int. J. Syst. Evol. Microbiol.">
        <title>The Global Catalogue of Microorganisms (GCM) 10K type strain sequencing project: providing services to taxonomists for standard genome sequencing and annotation.</title>
        <authorList>
            <consortium name="The Broad Institute Genomics Platform"/>
            <consortium name="The Broad Institute Genome Sequencing Center for Infectious Disease"/>
            <person name="Wu L."/>
            <person name="Ma J."/>
        </authorList>
    </citation>
    <scope>NUCLEOTIDE SEQUENCE [LARGE SCALE GENOMIC DNA]</scope>
    <source>
        <strain evidence="3">JCM 13004</strain>
    </source>
</reference>
<evidence type="ECO:0000313" key="2">
    <source>
        <dbReference type="EMBL" id="GAA1266250.1"/>
    </source>
</evidence>